<dbReference type="Proteomes" id="UP000327148">
    <property type="component" value="Unassembled WGS sequence"/>
</dbReference>
<sequence>MKGYQKILTLVLVGLVSLAGCAKLDLGTMETAAEPTDQESIKLGIMGDDTSLWEPVQERLKAQGISLDLFKFTSYDQANKDLLNGQIDVNASQTKAYLENFNTKRKAKLAPIGNTMFSPLGLYSHKVDHLDDLRIKARLVIPKDPTNAGRALKLLEEAGLITLKENLEGEPTLKDIQDNPKQFKIDQVEADKTPPELTKADAVVINTNFALEAKMDPVQDALVREDLAEEEAAAYVQVLAVRAEEADDPRYQKLVDAFQASDVAARIKEISKGASQAAWETFGRQ</sequence>
<dbReference type="PROSITE" id="PS51257">
    <property type="entry name" value="PROKAR_LIPOPROTEIN"/>
    <property type="match status" value="1"/>
</dbReference>
<dbReference type="Gene3D" id="3.40.190.10">
    <property type="entry name" value="Periplasmic binding protein-like II"/>
    <property type="match status" value="2"/>
</dbReference>
<comment type="subcellular location">
    <subcellularLocation>
        <location evidence="1">Membrane</location>
        <topology evidence="1">Lipid-anchor</topology>
    </subcellularLocation>
</comment>
<evidence type="ECO:0000256" key="1">
    <source>
        <dbReference type="ARBA" id="ARBA00004635"/>
    </source>
</evidence>
<evidence type="ECO:0000313" key="7">
    <source>
        <dbReference type="EMBL" id="KAA9302369.1"/>
    </source>
</evidence>
<evidence type="ECO:0000256" key="6">
    <source>
        <dbReference type="ARBA" id="ARBA00023288"/>
    </source>
</evidence>
<organism evidence="7 8">
    <name type="scientific">Aerococcus sanguinicola</name>
    <dbReference type="NCBI Taxonomy" id="119206"/>
    <lineage>
        <taxon>Bacteria</taxon>
        <taxon>Bacillati</taxon>
        <taxon>Bacillota</taxon>
        <taxon>Bacilli</taxon>
        <taxon>Lactobacillales</taxon>
        <taxon>Aerococcaceae</taxon>
        <taxon>Aerococcus</taxon>
    </lineage>
</organism>
<reference evidence="7 8" key="1">
    <citation type="submission" date="2019-09" db="EMBL/GenBank/DDBJ databases">
        <title>Draft genome sequence assemblies of isolates from the urinary tract.</title>
        <authorList>
            <person name="Mores C.R."/>
            <person name="Putonti C."/>
            <person name="Wolfe A.J."/>
        </authorList>
    </citation>
    <scope>NUCLEOTIDE SEQUENCE [LARGE SCALE GENOMIC DNA]</scope>
    <source>
        <strain evidence="7 8">UMB623</strain>
    </source>
</reference>
<protein>
    <submittedName>
        <fullName evidence="7">MetQ/NlpA family ABC transporter substrate-binding protein</fullName>
    </submittedName>
</protein>
<keyword evidence="3" id="KW-0732">Signal</keyword>
<gene>
    <name evidence="7" type="ORF">F6I03_03890</name>
</gene>
<dbReference type="SUPFAM" id="SSF53850">
    <property type="entry name" value="Periplasmic binding protein-like II"/>
    <property type="match status" value="1"/>
</dbReference>
<proteinExistence type="inferred from homology"/>
<dbReference type="AlphaFoldDB" id="A0A5N1GQ40"/>
<dbReference type="Pfam" id="PF03180">
    <property type="entry name" value="Lipoprotein_9"/>
    <property type="match status" value="1"/>
</dbReference>
<accession>A0A5N1GQ40</accession>
<keyword evidence="4" id="KW-0472">Membrane</keyword>
<dbReference type="InterPro" id="IPR004872">
    <property type="entry name" value="Lipoprotein_NlpA"/>
</dbReference>
<keyword evidence="6" id="KW-0449">Lipoprotein</keyword>
<evidence type="ECO:0000256" key="5">
    <source>
        <dbReference type="ARBA" id="ARBA00023139"/>
    </source>
</evidence>
<evidence type="ECO:0000256" key="3">
    <source>
        <dbReference type="ARBA" id="ARBA00022729"/>
    </source>
</evidence>
<dbReference type="GO" id="GO:0016020">
    <property type="term" value="C:membrane"/>
    <property type="evidence" value="ECO:0007669"/>
    <property type="project" value="UniProtKB-SubCell"/>
</dbReference>
<name>A0A5N1GQ40_9LACT</name>
<evidence type="ECO:0000313" key="8">
    <source>
        <dbReference type="Proteomes" id="UP000327148"/>
    </source>
</evidence>
<dbReference type="RefSeq" id="WP_070430184.1">
    <property type="nucleotide sequence ID" value="NZ_VYWO01000001.1"/>
</dbReference>
<dbReference type="EMBL" id="VYWO01000001">
    <property type="protein sequence ID" value="KAA9302369.1"/>
    <property type="molecule type" value="Genomic_DNA"/>
</dbReference>
<evidence type="ECO:0000256" key="2">
    <source>
        <dbReference type="ARBA" id="ARBA00008973"/>
    </source>
</evidence>
<dbReference type="OrthoDB" id="9812878at2"/>
<comment type="caution">
    <text evidence="7">The sequence shown here is derived from an EMBL/GenBank/DDBJ whole genome shotgun (WGS) entry which is preliminary data.</text>
</comment>
<comment type="similarity">
    <text evidence="2">Belongs to the NlpA lipoprotein family.</text>
</comment>
<keyword evidence="5" id="KW-0564">Palmitate</keyword>
<dbReference type="PANTHER" id="PTHR30429">
    <property type="entry name" value="D-METHIONINE-BINDING LIPOPROTEIN METQ"/>
    <property type="match status" value="1"/>
</dbReference>
<dbReference type="PANTHER" id="PTHR30429:SF3">
    <property type="entry name" value="LIPOPROTEIN"/>
    <property type="match status" value="1"/>
</dbReference>
<evidence type="ECO:0000256" key="4">
    <source>
        <dbReference type="ARBA" id="ARBA00023136"/>
    </source>
</evidence>